<dbReference type="Gene3D" id="1.20.5.460">
    <property type="entry name" value="Single helix bin"/>
    <property type="match status" value="1"/>
</dbReference>
<dbReference type="PANTHER" id="PTHR31862">
    <property type="entry name" value="UPF0261 DOMAIN PROTEIN (AFU_ORTHOLOGUE AFUA_1G10120)"/>
    <property type="match status" value="1"/>
</dbReference>
<dbReference type="EMBL" id="JBGBPQ010000025">
    <property type="protein sequence ID" value="KAL1499641.1"/>
    <property type="molecule type" value="Genomic_DNA"/>
</dbReference>
<dbReference type="PANTHER" id="PTHR31862:SF1">
    <property type="entry name" value="UPF0261 DOMAIN PROTEIN (AFU_ORTHOLOGUE AFUA_1G10120)"/>
    <property type="match status" value="1"/>
</dbReference>
<feature type="domain" description="UPF0261" evidence="4">
    <location>
        <begin position="211"/>
        <end position="427"/>
    </location>
</feature>
<evidence type="ECO:0000259" key="3">
    <source>
        <dbReference type="Pfam" id="PF09370"/>
    </source>
</evidence>
<feature type="domain" description="TIM-barrel" evidence="3">
    <location>
        <begin position="464"/>
        <end position="728"/>
    </location>
</feature>
<dbReference type="Gene3D" id="3.20.20.70">
    <property type="entry name" value="Aldolase class I"/>
    <property type="match status" value="1"/>
</dbReference>
<dbReference type="InterPro" id="IPR051353">
    <property type="entry name" value="Tobamovirus_resist_UPF0261"/>
</dbReference>
<dbReference type="Proteomes" id="UP001515480">
    <property type="component" value="Unassembled WGS sequence"/>
</dbReference>
<dbReference type="AlphaFoldDB" id="A0AB34IK21"/>
<evidence type="ECO:0000313" key="6">
    <source>
        <dbReference type="Proteomes" id="UP001515480"/>
    </source>
</evidence>
<organism evidence="5 6">
    <name type="scientific">Prymnesium parvum</name>
    <name type="common">Toxic golden alga</name>
    <dbReference type="NCBI Taxonomy" id="97485"/>
    <lineage>
        <taxon>Eukaryota</taxon>
        <taxon>Haptista</taxon>
        <taxon>Haptophyta</taxon>
        <taxon>Prymnesiophyceae</taxon>
        <taxon>Prymnesiales</taxon>
        <taxon>Prymnesiaceae</taxon>
        <taxon>Prymnesium</taxon>
    </lineage>
</organism>
<dbReference type="InterPro" id="IPR056778">
    <property type="entry name" value="UPF0261_C"/>
</dbReference>
<name>A0AB34IK21_PRYPA</name>
<dbReference type="Pfam" id="PF06792">
    <property type="entry name" value="UPF0261"/>
    <property type="match status" value="1"/>
</dbReference>
<dbReference type="Gene3D" id="3.40.50.12030">
    <property type="entry name" value="Uncharacterised protein family UPF0261, NC domain"/>
    <property type="match status" value="1"/>
</dbReference>
<evidence type="ECO:0000259" key="4">
    <source>
        <dbReference type="Pfam" id="PF23189"/>
    </source>
</evidence>
<dbReference type="NCBIfam" id="NF002673">
    <property type="entry name" value="PRK02399.1-1"/>
    <property type="match status" value="1"/>
</dbReference>
<feature type="domain" description="UPF0261" evidence="2">
    <location>
        <begin position="27"/>
        <end position="202"/>
    </location>
</feature>
<dbReference type="Pfam" id="PF09370">
    <property type="entry name" value="PEP_hydrolase"/>
    <property type="match status" value="1"/>
</dbReference>
<keyword evidence="6" id="KW-1185">Reference proteome</keyword>
<feature type="region of interest" description="Disordered" evidence="1">
    <location>
        <begin position="432"/>
        <end position="462"/>
    </location>
</feature>
<dbReference type="InterPro" id="IPR015813">
    <property type="entry name" value="Pyrv/PenolPyrv_kinase-like_dom"/>
</dbReference>
<protein>
    <submittedName>
        <fullName evidence="5">Uncharacterized protein</fullName>
    </submittedName>
</protein>
<dbReference type="SUPFAM" id="SSF51621">
    <property type="entry name" value="Phosphoenolpyruvate/pyruvate domain"/>
    <property type="match status" value="1"/>
</dbReference>
<dbReference type="InterPro" id="IPR009215">
    <property type="entry name" value="TIM-br_IGPS-like"/>
</dbReference>
<dbReference type="InterPro" id="IPR013785">
    <property type="entry name" value="Aldolase_TIM"/>
</dbReference>
<accession>A0AB34IK21</accession>
<evidence type="ECO:0000313" key="5">
    <source>
        <dbReference type="EMBL" id="KAL1499641.1"/>
    </source>
</evidence>
<reference evidence="5 6" key="1">
    <citation type="journal article" date="2024" name="Science">
        <title>Giant polyketide synthase enzymes in the biosynthesis of giant marine polyether toxins.</title>
        <authorList>
            <person name="Fallon T.R."/>
            <person name="Shende V.V."/>
            <person name="Wierzbicki I.H."/>
            <person name="Pendleton A.L."/>
            <person name="Watervoot N.F."/>
            <person name="Auber R.P."/>
            <person name="Gonzalez D.J."/>
            <person name="Wisecaver J.H."/>
            <person name="Moore B.S."/>
        </authorList>
    </citation>
    <scope>NUCLEOTIDE SEQUENCE [LARGE SCALE GENOMIC DNA]</scope>
    <source>
        <strain evidence="5 6">12B1</strain>
    </source>
</reference>
<proteinExistence type="predicted"/>
<sequence length="739" mass="77336">MAWWGRLRLAPGPCRLLSSTARSPPLRVLAIATMDTKAEEAAFLVHALEQHGLLVAPVDVSCAPLPPSPPTATTPRERVAAHHPKGARHVLSLPDRGDAVGAMSDALQAFVRHEAASRPFAAVIGIGGSSGTAIITPAMQALPVGLPKLMVTTMASGDVSAYVGCADVTIMPSVVDVAGLNSISRAVLRNAAAAIAGMASSAAEPVPADPRPTLALTMFGVTTPCCDAVREALSDEFEVLTFHATGSGGRAMEKLLSSGMLAGVLDLTTTEVADEVVGGVLSAGPARLDALAECAVPAVISVGAMDMVNFGSRDSVPPQFASRQLHEHNAQVTLMRTTADELRQAARFIAQKLNRALGPVCLLLPEGGVSALDQPGMPFDDAAAREALFSELAVAFETGPTRSIRRVAAHINSPDFARAAVEEFRRLHALSPPLPHAPSTAAAPSPPLPSPPLPPAPPGPRDAVLASLRRVAAAGRPIIGAGAGTGISAKFEEAGGADLIIVYNSGRFRMGGHGSLAGMLPFKDANAVMLEMGDEILPVLRRTPLLAGVCATDPFRSMEALLRRVKEMGFAGVQNFPTVGLIDGTFRQNLEETGMGYEKEVQMVAAARALGLLTTPYCFNEDEATRMAAVGADVIVAHMGLTTSGSIGAATAFPLDECVRRVRRIAEAARRVNPQVLVLAHGGAISMPADAEYVQRRVRGLDGFYGASSMERLPVEVAITEQIRKFKDTRLYDPSAEDE</sequence>
<dbReference type="InterPro" id="IPR044122">
    <property type="entry name" value="UPF0261_N"/>
</dbReference>
<evidence type="ECO:0000259" key="2">
    <source>
        <dbReference type="Pfam" id="PF06792"/>
    </source>
</evidence>
<dbReference type="CDD" id="cd15488">
    <property type="entry name" value="Tm-1-like"/>
    <property type="match status" value="1"/>
</dbReference>
<comment type="caution">
    <text evidence="5">The sequence shown here is derived from an EMBL/GenBank/DDBJ whole genome shotgun (WGS) entry which is preliminary data.</text>
</comment>
<evidence type="ECO:0000256" key="1">
    <source>
        <dbReference type="SAM" id="MobiDB-lite"/>
    </source>
</evidence>
<dbReference type="Gene3D" id="3.40.50.12020">
    <property type="entry name" value="Uncharacterised protein family UPF0261, NN domain"/>
    <property type="match status" value="1"/>
</dbReference>
<dbReference type="Pfam" id="PF23189">
    <property type="entry name" value="UPF0261_C"/>
    <property type="match status" value="1"/>
</dbReference>
<feature type="compositionally biased region" description="Pro residues" evidence="1">
    <location>
        <begin position="444"/>
        <end position="460"/>
    </location>
</feature>
<dbReference type="GO" id="GO:0003824">
    <property type="term" value="F:catalytic activity"/>
    <property type="evidence" value="ECO:0007669"/>
    <property type="project" value="InterPro"/>
</dbReference>
<dbReference type="NCBIfam" id="NF002674">
    <property type="entry name" value="PRK02399.1-2"/>
    <property type="match status" value="1"/>
</dbReference>
<gene>
    <name evidence="5" type="ORF">AB1Y20_011839</name>
</gene>